<comment type="caution">
    <text evidence="2">The sequence shown here is derived from an EMBL/GenBank/DDBJ whole genome shotgun (WGS) entry which is preliminary data.</text>
</comment>
<evidence type="ECO:0000313" key="3">
    <source>
        <dbReference type="Proteomes" id="UP000324767"/>
    </source>
</evidence>
<evidence type="ECO:0000313" key="2">
    <source>
        <dbReference type="EMBL" id="KAA6410677.1"/>
    </source>
</evidence>
<feature type="region of interest" description="Disordered" evidence="1">
    <location>
        <begin position="268"/>
        <end position="298"/>
    </location>
</feature>
<dbReference type="OrthoDB" id="5368934at2759"/>
<proteinExistence type="predicted"/>
<sequence>MPTHQLDNTIPKQEDSFTSLLAPFTKEMWHCMAHTLQHIELDLIRPGVLPEPTENDTFPSSDLTPLVHFRQLRTLKIVGMLDSYQTHIWEAVWLCPQLEVLTLEMCLEPSIRSTRNREWPTIQGNWKMKKLGEVEKKYHGYKGRGQLHHTIGYGELLDSVAIGLAQKRAKRRGPVNDKLSIATLNLTSFVVDADPFVKWFDSRKLRVVNFDGFCIDAGFALPLEMLHQVKVSIPNGAIPTVTMAKKYRAGSVKRITIRAGTKVATNEAGGAENLEGKQEAEKGTTSGSSETSTAALSTPEDGVHTVFANLPIFDEFAGRLEPSALTPFVGLAANMEAALPRAPDARVKTEVERLEFHQEFQELVDW</sequence>
<evidence type="ECO:0000256" key="1">
    <source>
        <dbReference type="SAM" id="MobiDB-lite"/>
    </source>
</evidence>
<organism evidence="2 3">
    <name type="scientific">Lasallia pustulata</name>
    <dbReference type="NCBI Taxonomy" id="136370"/>
    <lineage>
        <taxon>Eukaryota</taxon>
        <taxon>Fungi</taxon>
        <taxon>Dikarya</taxon>
        <taxon>Ascomycota</taxon>
        <taxon>Pezizomycotina</taxon>
        <taxon>Lecanoromycetes</taxon>
        <taxon>OSLEUM clade</taxon>
        <taxon>Umbilicariomycetidae</taxon>
        <taxon>Umbilicariales</taxon>
        <taxon>Umbilicariaceae</taxon>
        <taxon>Lasallia</taxon>
    </lineage>
</organism>
<reference evidence="2 3" key="1">
    <citation type="submission" date="2019-09" db="EMBL/GenBank/DDBJ databases">
        <title>The hologenome of the rock-dwelling lichen Lasallia pustulata.</title>
        <authorList>
            <person name="Greshake Tzovaras B."/>
            <person name="Segers F."/>
            <person name="Bicker A."/>
            <person name="Dal Grande F."/>
            <person name="Otte J."/>
            <person name="Hankeln T."/>
            <person name="Schmitt I."/>
            <person name="Ebersberger I."/>
        </authorList>
    </citation>
    <scope>NUCLEOTIDE SEQUENCE [LARGE SCALE GENOMIC DNA]</scope>
    <source>
        <strain evidence="2">A1-1</strain>
    </source>
</reference>
<dbReference type="Proteomes" id="UP000324767">
    <property type="component" value="Unassembled WGS sequence"/>
</dbReference>
<dbReference type="EMBL" id="VXIT01000009">
    <property type="protein sequence ID" value="KAA6410677.1"/>
    <property type="molecule type" value="Genomic_DNA"/>
</dbReference>
<dbReference type="AlphaFoldDB" id="A0A5M8PMA8"/>
<protein>
    <submittedName>
        <fullName evidence="2">Uncharacterized protein</fullName>
    </submittedName>
</protein>
<gene>
    <name evidence="2" type="ORF">FRX48_06100</name>
</gene>
<name>A0A5M8PMA8_9LECA</name>
<accession>A0A5M8PMA8</accession>
<feature type="compositionally biased region" description="Low complexity" evidence="1">
    <location>
        <begin position="283"/>
        <end position="298"/>
    </location>
</feature>